<dbReference type="EMBL" id="JBGUAW010000007">
    <property type="protein sequence ID" value="MFA9461377.1"/>
    <property type="molecule type" value="Genomic_DNA"/>
</dbReference>
<dbReference type="RefSeq" id="WP_373656166.1">
    <property type="nucleotide sequence ID" value="NZ_JBGUAW010000007.1"/>
</dbReference>
<sequence>MRRGQVRQYLNRLAEEPEILPVRPDPGTIPVPLQCPAGGGQLAPATAIETAGARALLVGLATRYFPTAPMLLDVVAWYAVHAGQGYNVCDNGWKRGGSCWSCSCR</sequence>
<proteinExistence type="predicted"/>
<comment type="caution">
    <text evidence="1">The sequence shown here is derived from an EMBL/GenBank/DDBJ whole genome shotgun (WGS) entry which is preliminary data.</text>
</comment>
<keyword evidence="2" id="KW-1185">Reference proteome</keyword>
<reference evidence="1 2" key="1">
    <citation type="submission" date="2024-08" db="EMBL/GenBank/DDBJ databases">
        <title>Whole-genome sequencing of halo(alkali)philic microorganisms from hypersaline lakes.</title>
        <authorList>
            <person name="Sorokin D.Y."/>
            <person name="Merkel A.Y."/>
            <person name="Messina E."/>
            <person name="Yakimov M."/>
        </authorList>
    </citation>
    <scope>NUCLEOTIDE SEQUENCE [LARGE SCALE GENOMIC DNA]</scope>
    <source>
        <strain evidence="1 2">Cl-TMA</strain>
    </source>
</reference>
<gene>
    <name evidence="1" type="ORF">ACERLL_11125</name>
</gene>
<protein>
    <submittedName>
        <fullName evidence="1">Uncharacterized protein</fullName>
    </submittedName>
</protein>
<evidence type="ECO:0000313" key="1">
    <source>
        <dbReference type="EMBL" id="MFA9461377.1"/>
    </source>
</evidence>
<name>A0ABV4TWN3_9GAMM</name>
<accession>A0ABV4TWN3</accession>
<organism evidence="1 2">
    <name type="scientific">Thiohalorhabdus methylotrophus</name>
    <dbReference type="NCBI Taxonomy" id="3242694"/>
    <lineage>
        <taxon>Bacteria</taxon>
        <taxon>Pseudomonadati</taxon>
        <taxon>Pseudomonadota</taxon>
        <taxon>Gammaproteobacteria</taxon>
        <taxon>Thiohalorhabdales</taxon>
        <taxon>Thiohalorhabdaceae</taxon>
        <taxon>Thiohalorhabdus</taxon>
    </lineage>
</organism>
<evidence type="ECO:0000313" key="2">
    <source>
        <dbReference type="Proteomes" id="UP001575181"/>
    </source>
</evidence>
<dbReference type="Proteomes" id="UP001575181">
    <property type="component" value="Unassembled WGS sequence"/>
</dbReference>